<evidence type="ECO:0000256" key="3">
    <source>
        <dbReference type="ARBA" id="ARBA00022980"/>
    </source>
</evidence>
<evidence type="ECO:0000256" key="5">
    <source>
        <dbReference type="ARBA" id="ARBA00035202"/>
    </source>
</evidence>
<dbReference type="Gene3D" id="3.30.70.1730">
    <property type="match status" value="1"/>
</dbReference>
<evidence type="ECO:0000256" key="2">
    <source>
        <dbReference type="ARBA" id="ARBA00008889"/>
    </source>
</evidence>
<evidence type="ECO:0000256" key="4">
    <source>
        <dbReference type="ARBA" id="ARBA00023274"/>
    </source>
</evidence>
<reference evidence="7 8" key="1">
    <citation type="submission" date="2018-09" db="EMBL/GenBank/DDBJ databases">
        <title>Discovery and Ecogenomic Context for Candidatus Cryosericales, a Global Caldiserica Order Active in Thawing Permafrost.</title>
        <authorList>
            <person name="Martinez M.A."/>
            <person name="Woodcroft B.J."/>
            <person name="Ignacio Espinoza J.C."/>
            <person name="Zayed A."/>
            <person name="Singleton C.M."/>
            <person name="Boyd J."/>
            <person name="Li Y.-F."/>
            <person name="Purvine S."/>
            <person name="Maughan H."/>
            <person name="Hodgkins S.B."/>
            <person name="Anderson D."/>
            <person name="Sederholm M."/>
            <person name="Temperton B."/>
            <person name="Saleska S.R."/>
            <person name="Tyson G.W."/>
            <person name="Rich V.I."/>
        </authorList>
    </citation>
    <scope>NUCLEOTIDE SEQUENCE [LARGE SCALE GENOMIC DNA]</scope>
    <source>
        <strain evidence="7 8">SMC7</strain>
    </source>
</reference>
<dbReference type="GO" id="GO:0006412">
    <property type="term" value="P:translation"/>
    <property type="evidence" value="ECO:0007669"/>
    <property type="project" value="UniProtKB-UniRule"/>
</dbReference>
<keyword evidence="3 6" id="KW-0689">Ribosomal protein</keyword>
<dbReference type="InterPro" id="IPR047865">
    <property type="entry name" value="Ribosomal_uL10_bac_type"/>
</dbReference>
<dbReference type="Pfam" id="PF00466">
    <property type="entry name" value="Ribosomal_L10"/>
    <property type="match status" value="1"/>
</dbReference>
<dbReference type="InterPro" id="IPR001790">
    <property type="entry name" value="Ribosomal_uL10"/>
</dbReference>
<organism evidence="7 8">
    <name type="scientific">Candidatus Cryosericum terrychapinii</name>
    <dbReference type="NCBI Taxonomy" id="2290919"/>
    <lineage>
        <taxon>Bacteria</taxon>
        <taxon>Pseudomonadati</taxon>
        <taxon>Caldisericota/Cryosericota group</taxon>
        <taxon>Candidatus Cryosericota</taxon>
        <taxon>Candidatus Cryosericia</taxon>
        <taxon>Candidatus Cryosericales</taxon>
        <taxon>Candidatus Cryosericaceae</taxon>
        <taxon>Candidatus Cryosericum</taxon>
    </lineage>
</organism>
<dbReference type="GO" id="GO:0005840">
    <property type="term" value="C:ribosome"/>
    <property type="evidence" value="ECO:0007669"/>
    <property type="project" value="UniProtKB-KW"/>
</dbReference>
<evidence type="ECO:0000256" key="6">
    <source>
        <dbReference type="HAMAP-Rule" id="MF_00362"/>
    </source>
</evidence>
<dbReference type="SUPFAM" id="SSF160369">
    <property type="entry name" value="Ribosomal protein L10-like"/>
    <property type="match status" value="1"/>
</dbReference>
<proteinExistence type="inferred from homology"/>
<comment type="caution">
    <text evidence="7">The sequence shown here is derived from an EMBL/GenBank/DDBJ whole genome shotgun (WGS) entry which is preliminary data.</text>
</comment>
<dbReference type="CDD" id="cd05797">
    <property type="entry name" value="Ribosomal_L10"/>
    <property type="match status" value="1"/>
</dbReference>
<dbReference type="HAMAP" id="MF_00362">
    <property type="entry name" value="Ribosomal_uL10"/>
    <property type="match status" value="1"/>
</dbReference>
<protein>
    <recommendedName>
        <fullName evidence="5 6">Large ribosomal subunit protein uL10</fullName>
    </recommendedName>
</protein>
<keyword evidence="4 6" id="KW-0687">Ribonucleoprotein</keyword>
<comment type="subunit">
    <text evidence="6">Part of the ribosomal stalk of the 50S ribosomal subunit. The N-terminus interacts with L11 and the large rRNA to form the base of the stalk. The C-terminus forms an elongated spine to which L12 dimers bind in a sequential fashion forming a multimeric L10(L12)X complex.</text>
</comment>
<dbReference type="OrthoDB" id="9808307at2"/>
<evidence type="ECO:0000313" key="7">
    <source>
        <dbReference type="EMBL" id="RIE06059.1"/>
    </source>
</evidence>
<dbReference type="GO" id="GO:0070180">
    <property type="term" value="F:large ribosomal subunit rRNA binding"/>
    <property type="evidence" value="ECO:0007669"/>
    <property type="project" value="UniProtKB-UniRule"/>
</dbReference>
<comment type="function">
    <text evidence="1 6">Forms part of the ribosomal stalk, playing a central role in the interaction of the ribosome with GTP-bound translation factors.</text>
</comment>
<accession>A0A398CXU1</accession>
<gene>
    <name evidence="6" type="primary">rplJ</name>
    <name evidence="7" type="ORF">SMC7_04370</name>
</gene>
<name>A0A398CXU1_9BACT</name>
<dbReference type="EMBL" id="QXIS01000026">
    <property type="protein sequence ID" value="RIE06059.1"/>
    <property type="molecule type" value="Genomic_DNA"/>
</dbReference>
<dbReference type="PANTHER" id="PTHR11560">
    <property type="entry name" value="39S RIBOSOMAL PROTEIN L10, MITOCHONDRIAL"/>
    <property type="match status" value="1"/>
</dbReference>
<dbReference type="Proteomes" id="UP000266328">
    <property type="component" value="Unassembled WGS sequence"/>
</dbReference>
<dbReference type="RefSeq" id="WP_119089130.1">
    <property type="nucleotide sequence ID" value="NZ_QXIS01000026.1"/>
</dbReference>
<evidence type="ECO:0000256" key="1">
    <source>
        <dbReference type="ARBA" id="ARBA00002633"/>
    </source>
</evidence>
<dbReference type="Gene3D" id="6.10.250.290">
    <property type="match status" value="1"/>
</dbReference>
<keyword evidence="6" id="KW-0694">RNA-binding</keyword>
<dbReference type="InterPro" id="IPR022973">
    <property type="entry name" value="Ribosomal_uL10_bac"/>
</dbReference>
<evidence type="ECO:0000313" key="8">
    <source>
        <dbReference type="Proteomes" id="UP000266328"/>
    </source>
</evidence>
<dbReference type="InterPro" id="IPR043141">
    <property type="entry name" value="Ribosomal_uL10-like_sf"/>
</dbReference>
<keyword evidence="8" id="KW-1185">Reference proteome</keyword>
<dbReference type="GO" id="GO:1990904">
    <property type="term" value="C:ribonucleoprotein complex"/>
    <property type="evidence" value="ECO:0007669"/>
    <property type="project" value="UniProtKB-KW"/>
</dbReference>
<keyword evidence="6" id="KW-0699">rRNA-binding</keyword>
<dbReference type="NCBIfam" id="NF000955">
    <property type="entry name" value="PRK00099.1-1"/>
    <property type="match status" value="1"/>
</dbReference>
<dbReference type="AlphaFoldDB" id="A0A398CXU1"/>
<sequence length="181" mass="19914">MLTRDQKKQLVGDLVKQLKESESIVFVSYQGLKASFVANERKKLTKQGIEYVVVKNTLLERAMKEIGLSLPESLFTQMTAIGLGKTDPSILAKALYKKPTGKLGEQRFVVKGAIVDGSFFDEPMVERLALLPTRDELIAQVCRGMNGPVTGLAMALKQTVSSIAYALDKVREQKAQVTPQA</sequence>
<comment type="similarity">
    <text evidence="2 6">Belongs to the universal ribosomal protein uL10 family.</text>
</comment>